<dbReference type="EMBL" id="KZ824636">
    <property type="protein sequence ID" value="RAK78624.1"/>
    <property type="molecule type" value="Genomic_DNA"/>
</dbReference>
<reference evidence="1 2" key="1">
    <citation type="submission" date="2018-02" db="EMBL/GenBank/DDBJ databases">
        <title>The genomes of Aspergillus section Nigri reveals drivers in fungal speciation.</title>
        <authorList>
            <consortium name="DOE Joint Genome Institute"/>
            <person name="Vesth T.C."/>
            <person name="Nybo J."/>
            <person name="Theobald S."/>
            <person name="Brandl J."/>
            <person name="Frisvad J.C."/>
            <person name="Nielsen K.F."/>
            <person name="Lyhne E.K."/>
            <person name="Kogle M.E."/>
            <person name="Kuo A."/>
            <person name="Riley R."/>
            <person name="Clum A."/>
            <person name="Nolan M."/>
            <person name="Lipzen A."/>
            <person name="Salamov A."/>
            <person name="Henrissat B."/>
            <person name="Wiebenga A."/>
            <person name="De vries R.P."/>
            <person name="Grigoriev I.V."/>
            <person name="Mortensen U.H."/>
            <person name="Andersen M.R."/>
            <person name="Baker S.E."/>
        </authorList>
    </citation>
    <scope>NUCLEOTIDE SEQUENCE [LARGE SCALE GENOMIC DNA]</scope>
    <source>
        <strain evidence="1 2">CBS 313.89</strain>
    </source>
</reference>
<gene>
    <name evidence="1" type="ORF">BO72DRAFT_494949</name>
</gene>
<proteinExistence type="predicted"/>
<name>A0A8G1RSR5_9EURO</name>
<evidence type="ECO:0000313" key="2">
    <source>
        <dbReference type="Proteomes" id="UP000249789"/>
    </source>
</evidence>
<evidence type="ECO:0000313" key="1">
    <source>
        <dbReference type="EMBL" id="RAK78624.1"/>
    </source>
</evidence>
<keyword evidence="2" id="KW-1185">Reference proteome</keyword>
<dbReference type="AlphaFoldDB" id="A0A8G1RSR5"/>
<dbReference type="VEuPathDB" id="FungiDB:BO72DRAFT_494949"/>
<dbReference type="GeneID" id="63865842"/>
<sequence length="154" mass="16587">MAVDDLASSSSLSEESRDTITIDQAVPNIPRDLDLVFPSADHLVESHRLTLAVQEFILMLGTGKATKQVGSTGLNVTKNTNMSNDDVRQEGPIADQSIVGRLTVKEENMRSVLQSSGWRAAAKLGSNSNNDPHKIDLRRAAYLKQIDGASGPDS</sequence>
<protein>
    <submittedName>
        <fullName evidence="1">Uncharacterized protein</fullName>
    </submittedName>
</protein>
<accession>A0A8G1RSR5</accession>
<organism evidence="1 2">
    <name type="scientific">Aspergillus fijiensis CBS 313.89</name>
    <dbReference type="NCBI Taxonomy" id="1448319"/>
    <lineage>
        <taxon>Eukaryota</taxon>
        <taxon>Fungi</taxon>
        <taxon>Dikarya</taxon>
        <taxon>Ascomycota</taxon>
        <taxon>Pezizomycotina</taxon>
        <taxon>Eurotiomycetes</taxon>
        <taxon>Eurotiomycetidae</taxon>
        <taxon>Eurotiales</taxon>
        <taxon>Aspergillaceae</taxon>
        <taxon>Aspergillus</taxon>
    </lineage>
</organism>
<dbReference type="RefSeq" id="XP_040802634.1">
    <property type="nucleotide sequence ID" value="XM_040948509.1"/>
</dbReference>
<dbReference type="Proteomes" id="UP000249789">
    <property type="component" value="Unassembled WGS sequence"/>
</dbReference>